<feature type="region of interest" description="Disordered" evidence="3">
    <location>
        <begin position="414"/>
        <end position="470"/>
    </location>
</feature>
<accession>A0A8J6L936</accession>
<feature type="compositionally biased region" description="Basic and acidic residues" evidence="3">
    <location>
        <begin position="460"/>
        <end position="470"/>
    </location>
</feature>
<name>A0A8J6L936_TENMO</name>
<dbReference type="PANTHER" id="PTHR12236:SF18">
    <property type="entry name" value="CUTICULAR PROTEIN 66D"/>
    <property type="match status" value="1"/>
</dbReference>
<keyword evidence="5" id="KW-1185">Reference proteome</keyword>
<proteinExistence type="predicted"/>
<dbReference type="Gene3D" id="3.60.10.10">
    <property type="entry name" value="Endonuclease/exonuclease/phosphatase"/>
    <property type="match status" value="1"/>
</dbReference>
<evidence type="ECO:0000313" key="5">
    <source>
        <dbReference type="Proteomes" id="UP000719412"/>
    </source>
</evidence>
<dbReference type="GO" id="GO:0031012">
    <property type="term" value="C:extracellular matrix"/>
    <property type="evidence" value="ECO:0007669"/>
    <property type="project" value="TreeGrafter"/>
</dbReference>
<dbReference type="InterPro" id="IPR031311">
    <property type="entry name" value="CHIT_BIND_RR_consensus"/>
</dbReference>
<comment type="caution">
    <text evidence="4">The sequence shown here is derived from an EMBL/GenBank/DDBJ whole genome shotgun (WGS) entry which is preliminary data.</text>
</comment>
<protein>
    <submittedName>
        <fullName evidence="4">Uncharacterized protein</fullName>
    </submittedName>
</protein>
<reference evidence="4" key="2">
    <citation type="submission" date="2021-08" db="EMBL/GenBank/DDBJ databases">
        <authorList>
            <person name="Eriksson T."/>
        </authorList>
    </citation>
    <scope>NUCLEOTIDE SEQUENCE</scope>
    <source>
        <strain evidence="4">Stoneville</strain>
        <tissue evidence="4">Whole head</tissue>
    </source>
</reference>
<evidence type="ECO:0000256" key="1">
    <source>
        <dbReference type="ARBA" id="ARBA00022460"/>
    </source>
</evidence>
<dbReference type="PANTHER" id="PTHR12236">
    <property type="entry name" value="STRUCTURAL CONTITUENT OF CUTICLE"/>
    <property type="match status" value="1"/>
</dbReference>
<feature type="compositionally biased region" description="Basic and acidic residues" evidence="3">
    <location>
        <begin position="414"/>
        <end position="443"/>
    </location>
</feature>
<feature type="region of interest" description="Disordered" evidence="3">
    <location>
        <begin position="190"/>
        <end position="222"/>
    </location>
</feature>
<dbReference type="InterPro" id="IPR036691">
    <property type="entry name" value="Endo/exonu/phosph_ase_sf"/>
</dbReference>
<feature type="region of interest" description="Disordered" evidence="3">
    <location>
        <begin position="546"/>
        <end position="574"/>
    </location>
</feature>
<keyword evidence="1 2" id="KW-0193">Cuticle</keyword>
<sequence length="677" mass="78599">MGKKYHANDNTVTLLLHNSFLRGSRKVFFIVGQANPVYPNTQYISAQAIPAVQYRQQPQAYLQPQYISVGAQNPQTAKPVYEADKSQGLQKYSTQIKQPIQQVLLPTTVDRQIQRVAQVSGPLYLQQIQSAQQQGQAQQALDAAQRKVTSQTLGRQPQPLPIPQQPQPHYLRELSQQSQIKYVRPAAQAYRPVPQQAAPEAKEQQNPEDYDPNPSYQFGFDVNDDQYTNYQNRKEQREGNKITGSYSVVDSDGFVRTVTYTADPKEGFKAEVTRQPTDIVVKIPKPDPQFQRQQQQQQYVQSRCVHVVEIVEMDDEELFVPDDVLEESSAARYAGGFLFSNSLLYPDRKWHKIDGMNSAGKYIIYGNGADPLEISLDCVDSCLTYLGAPVQIWSRKPTNRTTFVCTVISGSEGSRQEREGLPKSPKVRRESSKREREEGRTSEEGTNPFRKSSRTGRLPSRSEEENKIKEIDKEMKTMIREIREDTVGIREENKVLRKELAAVREEKGELRKELAAVREEMRRRYEKWQEEEAYWMKRMKMIEEKKEQREKKERRNNEKEEQEIGKRKSKDRVENAEGKRLMEWSEENGWEVLNGNKQGDQEGEWIYIGSRGETVIDYGIVNEEEEFRIGERAESDHLEVALRKRRGWKEQTRKGVGHRNKTVYFLFFLELLFYEYV</sequence>
<evidence type="ECO:0000313" key="4">
    <source>
        <dbReference type="EMBL" id="KAH0810383.1"/>
    </source>
</evidence>
<dbReference type="Proteomes" id="UP000719412">
    <property type="component" value="Unassembled WGS sequence"/>
</dbReference>
<dbReference type="PROSITE" id="PS51155">
    <property type="entry name" value="CHIT_BIND_RR_2"/>
    <property type="match status" value="1"/>
</dbReference>
<dbReference type="PROSITE" id="PS00233">
    <property type="entry name" value="CHIT_BIND_RR_1"/>
    <property type="match status" value="1"/>
</dbReference>
<dbReference type="PRINTS" id="PR00947">
    <property type="entry name" value="CUTICLE"/>
</dbReference>
<feature type="region of interest" description="Disordered" evidence="3">
    <location>
        <begin position="140"/>
        <end position="167"/>
    </location>
</feature>
<dbReference type="GO" id="GO:0042302">
    <property type="term" value="F:structural constituent of cuticle"/>
    <property type="evidence" value="ECO:0007669"/>
    <property type="project" value="UniProtKB-UniRule"/>
</dbReference>
<evidence type="ECO:0000256" key="2">
    <source>
        <dbReference type="PROSITE-ProRule" id="PRU00497"/>
    </source>
</evidence>
<dbReference type="AlphaFoldDB" id="A0A8J6L936"/>
<dbReference type="EMBL" id="JABDTM020027515">
    <property type="protein sequence ID" value="KAH0810383.1"/>
    <property type="molecule type" value="Genomic_DNA"/>
</dbReference>
<gene>
    <name evidence="4" type="ORF">GEV33_012408</name>
</gene>
<dbReference type="InterPro" id="IPR051217">
    <property type="entry name" value="Insect_Cuticle_Struc_Prot"/>
</dbReference>
<organism evidence="4 5">
    <name type="scientific">Tenebrio molitor</name>
    <name type="common">Yellow mealworm beetle</name>
    <dbReference type="NCBI Taxonomy" id="7067"/>
    <lineage>
        <taxon>Eukaryota</taxon>
        <taxon>Metazoa</taxon>
        <taxon>Ecdysozoa</taxon>
        <taxon>Arthropoda</taxon>
        <taxon>Hexapoda</taxon>
        <taxon>Insecta</taxon>
        <taxon>Pterygota</taxon>
        <taxon>Neoptera</taxon>
        <taxon>Endopterygota</taxon>
        <taxon>Coleoptera</taxon>
        <taxon>Polyphaga</taxon>
        <taxon>Cucujiformia</taxon>
        <taxon>Tenebrionidae</taxon>
        <taxon>Tenebrio</taxon>
    </lineage>
</organism>
<dbReference type="InterPro" id="IPR000618">
    <property type="entry name" value="Insect_cuticle"/>
</dbReference>
<dbReference type="GO" id="GO:0005615">
    <property type="term" value="C:extracellular space"/>
    <property type="evidence" value="ECO:0007669"/>
    <property type="project" value="TreeGrafter"/>
</dbReference>
<evidence type="ECO:0000256" key="3">
    <source>
        <dbReference type="SAM" id="MobiDB-lite"/>
    </source>
</evidence>
<dbReference type="Pfam" id="PF00379">
    <property type="entry name" value="Chitin_bind_4"/>
    <property type="match status" value="1"/>
</dbReference>
<reference evidence="4" key="1">
    <citation type="journal article" date="2020" name="J Insects Food Feed">
        <title>The yellow mealworm (Tenebrio molitor) genome: a resource for the emerging insects as food and feed industry.</title>
        <authorList>
            <person name="Eriksson T."/>
            <person name="Andere A."/>
            <person name="Kelstrup H."/>
            <person name="Emery V."/>
            <person name="Picard C."/>
        </authorList>
    </citation>
    <scope>NUCLEOTIDE SEQUENCE</scope>
    <source>
        <strain evidence="4">Stoneville</strain>
        <tissue evidence="4">Whole head</tissue>
    </source>
</reference>